<evidence type="ECO:0000313" key="2">
    <source>
        <dbReference type="Proteomes" id="UP001194539"/>
    </source>
</evidence>
<dbReference type="Proteomes" id="UP001194539">
    <property type="component" value="Unassembled WGS sequence"/>
</dbReference>
<keyword evidence="2" id="KW-1185">Reference proteome</keyword>
<name>A0ABS0PCC9_9BRAD</name>
<reference evidence="1 2" key="1">
    <citation type="submission" date="2020-07" db="EMBL/GenBank/DDBJ databases">
        <title>Bradyrhizobium diversity isolated from nodules of indigenous legumes of Western Australia.</title>
        <authorList>
            <person name="Klepa M.S."/>
        </authorList>
    </citation>
    <scope>NUCLEOTIDE SEQUENCE [LARGE SCALE GENOMIC DNA]</scope>
    <source>
        <strain evidence="1 2">CNPSo 4019</strain>
    </source>
</reference>
<evidence type="ECO:0000313" key="1">
    <source>
        <dbReference type="EMBL" id="MBH5390677.1"/>
    </source>
</evidence>
<protein>
    <recommendedName>
        <fullName evidence="3">Aspartate/glutamate racemase family protein</fullName>
    </recommendedName>
</protein>
<accession>A0ABS0PCC9</accession>
<gene>
    <name evidence="1" type="ORF">H1B27_31055</name>
</gene>
<dbReference type="EMBL" id="JACEGD010000035">
    <property type="protein sequence ID" value="MBH5390677.1"/>
    <property type="molecule type" value="Genomic_DNA"/>
</dbReference>
<organism evidence="1 2">
    <name type="scientific">Bradyrhizobium diversitatis</name>
    <dbReference type="NCBI Taxonomy" id="2755406"/>
    <lineage>
        <taxon>Bacteria</taxon>
        <taxon>Pseudomonadati</taxon>
        <taxon>Pseudomonadota</taxon>
        <taxon>Alphaproteobacteria</taxon>
        <taxon>Hyphomicrobiales</taxon>
        <taxon>Nitrobacteraceae</taxon>
        <taxon>Bradyrhizobium</taxon>
    </lineage>
</organism>
<evidence type="ECO:0008006" key="3">
    <source>
        <dbReference type="Google" id="ProtNLM"/>
    </source>
</evidence>
<proteinExistence type="predicted"/>
<comment type="caution">
    <text evidence="1">The sequence shown here is derived from an EMBL/GenBank/DDBJ whole genome shotgun (WGS) entry which is preliminary data.</text>
</comment>
<sequence>MTSSSKPALGILALEKGLPAGSPAANPRFTELLDLPVISETIEGGWSELVVRGDPILEPAFVAAARKLVARGAVAISSNCGFSIRHQKAVAAAVDVPVALSSLLLLPMMLSQVPRDGKVAVVTADSSNLTEDTLVIGNPSDRSRVVIGGIEGGELLRNEMVRPPVFTPVFSIQSDVEACISRLRAAHPAIKAILFECAGFPLVSRELRKNTRLPIYDIADLCRMVFASVT</sequence>